<geneLocation type="plasmid" evidence="2 3">
    <name>pE88</name>
</geneLocation>
<keyword evidence="1" id="KW-0472">Membrane</keyword>
<keyword evidence="1" id="KW-0812">Transmembrane</keyword>
<dbReference type="AlphaFoldDB" id="Q899X9"/>
<gene>
    <name evidence="2" type="ordered locus">CTC_p35</name>
</gene>
<protein>
    <submittedName>
        <fullName evidence="2">Putative membrane-spanning permease</fullName>
    </submittedName>
</protein>
<sequence>MNNFKYSILYNFKKLNYRFILFFVLSIQVVIYFIMKEYWELNPYINATYNNWDFYSSAYMNSDLLVSTLFFFSLYFIFNCFKDSDNERLIQIRTKSTFKWFSFKIASIFIFNSIISVFCNLYLIIIGIYKMGYGFTWSEKSRAIYVYSDFYSPQRIVFFNIITYSVFVTVLSCVLGILFIKIKNKKIPLIISIIYFILDKYVFRLSDKILKIIKYLSLNSYLIFNNRQFYKYENNYMTVKLGLIVPIILLGVLLILSKILISGKSCENY</sequence>
<feature type="transmembrane region" description="Helical" evidence="1">
    <location>
        <begin position="15"/>
        <end position="35"/>
    </location>
</feature>
<dbReference type="EMBL" id="AF528097">
    <property type="protein sequence ID" value="AAO37429.1"/>
    <property type="molecule type" value="Genomic_DNA"/>
</dbReference>
<feature type="transmembrane region" description="Helical" evidence="1">
    <location>
        <begin position="101"/>
        <end position="129"/>
    </location>
</feature>
<proteinExistence type="predicted"/>
<feature type="transmembrane region" description="Helical" evidence="1">
    <location>
        <begin position="156"/>
        <end position="180"/>
    </location>
</feature>
<keyword evidence="2" id="KW-0614">Plasmid</keyword>
<evidence type="ECO:0000313" key="3">
    <source>
        <dbReference type="Proteomes" id="UP000001412"/>
    </source>
</evidence>
<feature type="transmembrane region" description="Helical" evidence="1">
    <location>
        <begin position="241"/>
        <end position="261"/>
    </location>
</feature>
<evidence type="ECO:0000256" key="1">
    <source>
        <dbReference type="SAM" id="Phobius"/>
    </source>
</evidence>
<keyword evidence="1" id="KW-1133">Transmembrane helix</keyword>
<dbReference type="HOGENOM" id="CLU_1033303_0_0_9"/>
<evidence type="ECO:0000313" key="2">
    <source>
        <dbReference type="EMBL" id="AAO37429.1"/>
    </source>
</evidence>
<accession>Q899X9</accession>
<organism evidence="2 3">
    <name type="scientific">Clostridium tetani (strain Massachusetts / E88)</name>
    <dbReference type="NCBI Taxonomy" id="212717"/>
    <lineage>
        <taxon>Bacteria</taxon>
        <taxon>Bacillati</taxon>
        <taxon>Bacillota</taxon>
        <taxon>Clostridia</taxon>
        <taxon>Eubacteriales</taxon>
        <taxon>Clostridiaceae</taxon>
        <taxon>Clostridium</taxon>
    </lineage>
</organism>
<feature type="transmembrane region" description="Helical" evidence="1">
    <location>
        <begin position="64"/>
        <end position="81"/>
    </location>
</feature>
<reference evidence="2 3" key="1">
    <citation type="journal article" date="2003" name="Proc. Natl. Acad. Sci. U.S.A.">
        <title>The genome sequence of Clostridium tetani, the causative agent of tetanus disease.</title>
        <authorList>
            <person name="Brueggemann H."/>
            <person name="Baumer S."/>
            <person name="Fricke W.F."/>
            <person name="Wiezer A."/>
            <person name="Liesegang H."/>
            <person name="Decker I."/>
            <person name="Herzberg C."/>
            <person name="Martinez-Arias R."/>
            <person name="Merkl R."/>
            <person name="Henne A."/>
            <person name="Gottschalk G."/>
        </authorList>
    </citation>
    <scope>NUCLEOTIDE SEQUENCE [LARGE SCALE GENOMIC DNA]</scope>
    <source>
        <strain evidence="3">Massachusetts / E88</strain>
        <plasmid evidence="2 3">pE88</plasmid>
    </source>
</reference>
<name>Q899X9_CLOTE</name>
<keyword evidence="3" id="KW-1185">Reference proteome</keyword>
<dbReference type="Proteomes" id="UP000001412">
    <property type="component" value="Plasmid pE88"/>
</dbReference>
<dbReference type="KEGG" id="ctc:CTC_p35"/>
<dbReference type="OrthoDB" id="10004327at2"/>